<proteinExistence type="predicted"/>
<gene>
    <name evidence="1" type="ORF">KFL_004700110</name>
</gene>
<dbReference type="EMBL" id="DF237419">
    <property type="protein sequence ID" value="GAQ88929.1"/>
    <property type="molecule type" value="Genomic_DNA"/>
</dbReference>
<dbReference type="Proteomes" id="UP000054558">
    <property type="component" value="Unassembled WGS sequence"/>
</dbReference>
<protein>
    <submittedName>
        <fullName evidence="1">Uncharacterized protein</fullName>
    </submittedName>
</protein>
<dbReference type="AlphaFoldDB" id="A0A1Y1IHG8"/>
<evidence type="ECO:0000313" key="1">
    <source>
        <dbReference type="EMBL" id="GAQ88929.1"/>
    </source>
</evidence>
<evidence type="ECO:0000313" key="2">
    <source>
        <dbReference type="Proteomes" id="UP000054558"/>
    </source>
</evidence>
<accession>A0A1Y1IHG8</accession>
<organism evidence="1 2">
    <name type="scientific">Klebsormidium nitens</name>
    <name type="common">Green alga</name>
    <name type="synonym">Ulothrix nitens</name>
    <dbReference type="NCBI Taxonomy" id="105231"/>
    <lineage>
        <taxon>Eukaryota</taxon>
        <taxon>Viridiplantae</taxon>
        <taxon>Streptophyta</taxon>
        <taxon>Klebsormidiophyceae</taxon>
        <taxon>Klebsormidiales</taxon>
        <taxon>Klebsormidiaceae</taxon>
        <taxon>Klebsormidium</taxon>
    </lineage>
</organism>
<keyword evidence="2" id="KW-1185">Reference proteome</keyword>
<name>A0A1Y1IHG8_KLENI</name>
<reference evidence="1 2" key="1">
    <citation type="journal article" date="2014" name="Nat. Commun.">
        <title>Klebsormidium flaccidum genome reveals primary factors for plant terrestrial adaptation.</title>
        <authorList>
            <person name="Hori K."/>
            <person name="Maruyama F."/>
            <person name="Fujisawa T."/>
            <person name="Togashi T."/>
            <person name="Yamamoto N."/>
            <person name="Seo M."/>
            <person name="Sato S."/>
            <person name="Yamada T."/>
            <person name="Mori H."/>
            <person name="Tajima N."/>
            <person name="Moriyama T."/>
            <person name="Ikeuchi M."/>
            <person name="Watanabe M."/>
            <person name="Wada H."/>
            <person name="Kobayashi K."/>
            <person name="Saito M."/>
            <person name="Masuda T."/>
            <person name="Sasaki-Sekimoto Y."/>
            <person name="Mashiguchi K."/>
            <person name="Awai K."/>
            <person name="Shimojima M."/>
            <person name="Masuda S."/>
            <person name="Iwai M."/>
            <person name="Nobusawa T."/>
            <person name="Narise T."/>
            <person name="Kondo S."/>
            <person name="Saito H."/>
            <person name="Sato R."/>
            <person name="Murakawa M."/>
            <person name="Ihara Y."/>
            <person name="Oshima-Yamada Y."/>
            <person name="Ohtaka K."/>
            <person name="Satoh M."/>
            <person name="Sonobe K."/>
            <person name="Ishii M."/>
            <person name="Ohtani R."/>
            <person name="Kanamori-Sato M."/>
            <person name="Honoki R."/>
            <person name="Miyazaki D."/>
            <person name="Mochizuki H."/>
            <person name="Umetsu J."/>
            <person name="Higashi K."/>
            <person name="Shibata D."/>
            <person name="Kamiya Y."/>
            <person name="Sato N."/>
            <person name="Nakamura Y."/>
            <person name="Tabata S."/>
            <person name="Ida S."/>
            <person name="Kurokawa K."/>
            <person name="Ohta H."/>
        </authorList>
    </citation>
    <scope>NUCLEOTIDE SEQUENCE [LARGE SCALE GENOMIC DNA]</scope>
    <source>
        <strain evidence="1 2">NIES-2285</strain>
    </source>
</reference>
<sequence>MQWGLLTGQVVRRGSEWVKLAEAGCIAQPLCVACIGTMNAFPRGYSVAFHCAGLKANQWRLLRNELFKVHAKVLFRAPDTRGPVSLCYLTKPEQEVTHADWKSFLQRLTKLAGEYDLLLLAGKYKDSLLNHVDLQRMITIEDTAQLQLVSYINSLKYQPNVALRGALAMSQQCIAMAKFAHEREQEGEKKEEA</sequence>